<dbReference type="OrthoDB" id="3182339at2759"/>
<dbReference type="HOGENOM" id="CLU_2135133_0_0_1"/>
<proteinExistence type="predicted"/>
<evidence type="ECO:0000313" key="1">
    <source>
        <dbReference type="EMBL" id="KIJ45850.1"/>
    </source>
</evidence>
<reference evidence="1 2" key="1">
    <citation type="submission" date="2014-06" db="EMBL/GenBank/DDBJ databases">
        <title>Evolutionary Origins and Diversification of the Mycorrhizal Mutualists.</title>
        <authorList>
            <consortium name="DOE Joint Genome Institute"/>
            <consortium name="Mycorrhizal Genomics Consortium"/>
            <person name="Kohler A."/>
            <person name="Kuo A."/>
            <person name="Nagy L.G."/>
            <person name="Floudas D."/>
            <person name="Copeland A."/>
            <person name="Barry K.W."/>
            <person name="Cichocki N."/>
            <person name="Veneault-Fourrey C."/>
            <person name="LaButti K."/>
            <person name="Lindquist E.A."/>
            <person name="Lipzen A."/>
            <person name="Lundell T."/>
            <person name="Morin E."/>
            <person name="Murat C."/>
            <person name="Riley R."/>
            <person name="Ohm R."/>
            <person name="Sun H."/>
            <person name="Tunlid A."/>
            <person name="Henrissat B."/>
            <person name="Grigoriev I.V."/>
            <person name="Hibbett D.S."/>
            <person name="Martin F."/>
        </authorList>
    </citation>
    <scope>NUCLEOTIDE SEQUENCE [LARGE SCALE GENOMIC DNA]</scope>
    <source>
        <strain evidence="1 2">SS14</strain>
    </source>
</reference>
<evidence type="ECO:0000313" key="2">
    <source>
        <dbReference type="Proteomes" id="UP000054279"/>
    </source>
</evidence>
<dbReference type="Proteomes" id="UP000054279">
    <property type="component" value="Unassembled WGS sequence"/>
</dbReference>
<gene>
    <name evidence="1" type="ORF">M422DRAFT_250634</name>
</gene>
<accession>A0A0C9W2K0</accession>
<protein>
    <submittedName>
        <fullName evidence="1">Uncharacterized protein</fullName>
    </submittedName>
</protein>
<dbReference type="AlphaFoldDB" id="A0A0C9W2K0"/>
<dbReference type="EMBL" id="KN837110">
    <property type="protein sequence ID" value="KIJ45850.1"/>
    <property type="molecule type" value="Genomic_DNA"/>
</dbReference>
<name>A0A0C9W2K0_SPHS4</name>
<keyword evidence="2" id="KW-1185">Reference proteome</keyword>
<organism evidence="1 2">
    <name type="scientific">Sphaerobolus stellatus (strain SS14)</name>
    <dbReference type="NCBI Taxonomy" id="990650"/>
    <lineage>
        <taxon>Eukaryota</taxon>
        <taxon>Fungi</taxon>
        <taxon>Dikarya</taxon>
        <taxon>Basidiomycota</taxon>
        <taxon>Agaricomycotina</taxon>
        <taxon>Agaricomycetes</taxon>
        <taxon>Phallomycetidae</taxon>
        <taxon>Geastrales</taxon>
        <taxon>Sphaerobolaceae</taxon>
        <taxon>Sphaerobolus</taxon>
    </lineage>
</organism>
<sequence>MVFIRFEHDLLYLTLLRILWPEFAYPDVIIILTCLSYYYGGLSDEQLEAAFHPLMDTDDSALQYDDWIKDNVNDLDPHLRSLASLKLTDPHQRDRTIFPMLRYNKAAIDCYLS</sequence>